<dbReference type="GO" id="GO:0030246">
    <property type="term" value="F:carbohydrate binding"/>
    <property type="evidence" value="ECO:0007669"/>
    <property type="project" value="UniProtKB-KW"/>
</dbReference>
<dbReference type="Proteomes" id="UP000827986">
    <property type="component" value="Unassembled WGS sequence"/>
</dbReference>
<dbReference type="InterPro" id="IPR016187">
    <property type="entry name" value="CTDL_fold"/>
</dbReference>
<dbReference type="InterPro" id="IPR016186">
    <property type="entry name" value="C-type_lectin-like/link_sf"/>
</dbReference>
<evidence type="ECO:0000313" key="6">
    <source>
        <dbReference type="Proteomes" id="UP000827986"/>
    </source>
</evidence>
<evidence type="ECO:0000256" key="3">
    <source>
        <dbReference type="SAM" id="Phobius"/>
    </source>
</evidence>
<keyword evidence="2" id="KW-0430">Lectin</keyword>
<comment type="subcellular location">
    <subcellularLocation>
        <location evidence="1">Cell membrane</location>
        <topology evidence="1">Single-pass type II membrane protein</topology>
    </subcellularLocation>
</comment>
<dbReference type="AlphaFoldDB" id="A0A9D3XM83"/>
<dbReference type="GO" id="GO:0005886">
    <property type="term" value="C:plasma membrane"/>
    <property type="evidence" value="ECO:0007669"/>
    <property type="project" value="UniProtKB-SubCell"/>
</dbReference>
<protein>
    <recommendedName>
        <fullName evidence="4">C-type lectin domain-containing protein</fullName>
    </recommendedName>
</protein>
<dbReference type="PANTHER" id="PTHR45710:SF35">
    <property type="entry name" value="C-TYPE LECTIN DOMAIN FAMILY 2 MEMBER D"/>
    <property type="match status" value="1"/>
</dbReference>
<accession>A0A9D3XM83</accession>
<dbReference type="Gene3D" id="3.10.100.10">
    <property type="entry name" value="Mannose-Binding Protein A, subunit A"/>
    <property type="match status" value="1"/>
</dbReference>
<feature type="domain" description="C-type lectin" evidence="4">
    <location>
        <begin position="67"/>
        <end position="171"/>
    </location>
</feature>
<gene>
    <name evidence="5" type="ORF">KIL84_004691</name>
</gene>
<dbReference type="PROSITE" id="PS50041">
    <property type="entry name" value="C_TYPE_LECTIN_2"/>
    <property type="match status" value="1"/>
</dbReference>
<keyword evidence="3" id="KW-0472">Membrane</keyword>
<dbReference type="PANTHER" id="PTHR45710">
    <property type="entry name" value="C-TYPE LECTIN DOMAIN-CONTAINING PROTEIN 180"/>
    <property type="match status" value="1"/>
</dbReference>
<proteinExistence type="predicted"/>
<keyword evidence="3" id="KW-1133">Transmembrane helix</keyword>
<organism evidence="5 6">
    <name type="scientific">Mauremys mutica</name>
    <name type="common">yellowpond turtle</name>
    <dbReference type="NCBI Taxonomy" id="74926"/>
    <lineage>
        <taxon>Eukaryota</taxon>
        <taxon>Metazoa</taxon>
        <taxon>Chordata</taxon>
        <taxon>Craniata</taxon>
        <taxon>Vertebrata</taxon>
        <taxon>Euteleostomi</taxon>
        <taxon>Archelosauria</taxon>
        <taxon>Testudinata</taxon>
        <taxon>Testudines</taxon>
        <taxon>Cryptodira</taxon>
        <taxon>Durocryptodira</taxon>
        <taxon>Testudinoidea</taxon>
        <taxon>Geoemydidae</taxon>
        <taxon>Geoemydinae</taxon>
        <taxon>Mauremys</taxon>
    </lineage>
</organism>
<dbReference type="InterPro" id="IPR033992">
    <property type="entry name" value="NKR-like_CTLD"/>
</dbReference>
<comment type="caution">
    <text evidence="5">The sequence shown here is derived from an EMBL/GenBank/DDBJ whole genome shotgun (WGS) entry which is preliminary data.</text>
</comment>
<evidence type="ECO:0000256" key="2">
    <source>
        <dbReference type="ARBA" id="ARBA00022734"/>
    </source>
</evidence>
<feature type="transmembrane region" description="Helical" evidence="3">
    <location>
        <begin position="26"/>
        <end position="47"/>
    </location>
</feature>
<dbReference type="Pfam" id="PF00059">
    <property type="entry name" value="Lectin_C"/>
    <property type="match status" value="1"/>
</dbReference>
<evidence type="ECO:0000313" key="5">
    <source>
        <dbReference type="EMBL" id="KAH1183199.1"/>
    </source>
</evidence>
<dbReference type="OrthoDB" id="9906043at2759"/>
<dbReference type="InterPro" id="IPR001304">
    <property type="entry name" value="C-type_lectin-like"/>
</dbReference>
<dbReference type="SMART" id="SM00034">
    <property type="entry name" value="CLECT"/>
    <property type="match status" value="1"/>
</dbReference>
<evidence type="ECO:0000259" key="4">
    <source>
        <dbReference type="PROSITE" id="PS50041"/>
    </source>
</evidence>
<keyword evidence="6" id="KW-1185">Reference proteome</keyword>
<dbReference type="InterPro" id="IPR050828">
    <property type="entry name" value="C-type_lectin/matrix_domain"/>
</dbReference>
<sequence>MLIDMGRAEHQRRHNNFSLKCIKDKWIPITVTVVITALVATIIWLAAKMSRCPSYVTAACPDGWVGYQGKCYYFSGSEGSWSASQNNCSSLGASLAVIDSKQDLEFMLRYKEPPLYWIGLRRDSPGQPWKWTNGTEFNKWFQIGGDGSCAYLNNPGVSCSQCYSERRFICSQPDVYARGNPNAAGEDSTQKLT</sequence>
<name>A0A9D3XM83_9SAUR</name>
<dbReference type="SUPFAM" id="SSF56436">
    <property type="entry name" value="C-type lectin-like"/>
    <property type="match status" value="1"/>
</dbReference>
<dbReference type="CDD" id="cd03593">
    <property type="entry name" value="CLECT_NK_receptors_like"/>
    <property type="match status" value="1"/>
</dbReference>
<reference evidence="5" key="1">
    <citation type="submission" date="2021-09" db="EMBL/GenBank/DDBJ databases">
        <title>The genome of Mauremys mutica provides insights into the evolution of semi-aquatic lifestyle.</title>
        <authorList>
            <person name="Gong S."/>
            <person name="Gao Y."/>
        </authorList>
    </citation>
    <scope>NUCLEOTIDE SEQUENCE</scope>
    <source>
        <strain evidence="5">MM-2020</strain>
        <tissue evidence="5">Muscle</tissue>
    </source>
</reference>
<dbReference type="EMBL" id="JAHDVG010000466">
    <property type="protein sequence ID" value="KAH1183199.1"/>
    <property type="molecule type" value="Genomic_DNA"/>
</dbReference>
<keyword evidence="3" id="KW-0812">Transmembrane</keyword>
<evidence type="ECO:0000256" key="1">
    <source>
        <dbReference type="ARBA" id="ARBA00004401"/>
    </source>
</evidence>